<dbReference type="EMBL" id="VOQS01000005">
    <property type="protein sequence ID" value="TXC81130.1"/>
    <property type="molecule type" value="Genomic_DNA"/>
</dbReference>
<name>A0A5C6V8R3_9BURK</name>
<protein>
    <submittedName>
        <fullName evidence="1">Uncharacterized protein</fullName>
    </submittedName>
</protein>
<proteinExistence type="predicted"/>
<comment type="caution">
    <text evidence="1">The sequence shown here is derived from an EMBL/GenBank/DDBJ whole genome shotgun (WGS) entry which is preliminary data.</text>
</comment>
<organism evidence="1 2">
    <name type="scientific">Paraburkholderia azotifigens</name>
    <dbReference type="NCBI Taxonomy" id="2057004"/>
    <lineage>
        <taxon>Bacteria</taxon>
        <taxon>Pseudomonadati</taxon>
        <taxon>Pseudomonadota</taxon>
        <taxon>Betaproteobacteria</taxon>
        <taxon>Burkholderiales</taxon>
        <taxon>Burkholderiaceae</taxon>
        <taxon>Paraburkholderia</taxon>
    </lineage>
</organism>
<evidence type="ECO:0000313" key="2">
    <source>
        <dbReference type="Proteomes" id="UP000321776"/>
    </source>
</evidence>
<dbReference type="Proteomes" id="UP000321776">
    <property type="component" value="Unassembled WGS sequence"/>
</dbReference>
<gene>
    <name evidence="1" type="ORF">FRZ40_31895</name>
</gene>
<evidence type="ECO:0000313" key="1">
    <source>
        <dbReference type="EMBL" id="TXC81130.1"/>
    </source>
</evidence>
<reference evidence="1 2" key="1">
    <citation type="journal article" date="2018" name="Int. J. Syst. Evol. Microbiol.">
        <title>Paraburkholderia azotifigens sp. nov., a nitrogen-fixing bacterium isolated from paddy soil.</title>
        <authorList>
            <person name="Choi G.M."/>
            <person name="Im W.T."/>
        </authorList>
    </citation>
    <scope>NUCLEOTIDE SEQUENCE [LARGE SCALE GENOMIC DNA]</scope>
    <source>
        <strain evidence="1 2">NF 2-5-3</strain>
    </source>
</reference>
<dbReference type="AlphaFoldDB" id="A0A5C6V8R3"/>
<dbReference type="RefSeq" id="WP_147238462.1">
    <property type="nucleotide sequence ID" value="NZ_VOQS01000005.1"/>
</dbReference>
<accession>A0A5C6V8R3</accession>
<sequence length="92" mass="10546">MEVHRIVVRARIGELRAVPVWRDVMQLGLRVGEWTISVDRELNVESLSLDVLGMRQTDVNELRTRLRSALPSALAVDVYQPGIPETNTRLRR</sequence>